<dbReference type="PANTHER" id="PTHR12697">
    <property type="entry name" value="PBS LYASE HEAT-LIKE PROTEIN"/>
    <property type="match status" value="1"/>
</dbReference>
<dbReference type="Gene3D" id="1.25.10.10">
    <property type="entry name" value="Leucine-rich Repeat Variant"/>
    <property type="match status" value="2"/>
</dbReference>
<dbReference type="Pfam" id="PF13646">
    <property type="entry name" value="HEAT_2"/>
    <property type="match status" value="1"/>
</dbReference>
<dbReference type="SUPFAM" id="SSF48371">
    <property type="entry name" value="ARM repeat"/>
    <property type="match status" value="1"/>
</dbReference>
<dbReference type="InterPro" id="IPR004155">
    <property type="entry name" value="PBS_lyase_HEAT"/>
</dbReference>
<sequence length="689" mass="70976">MKKLVIAGLALAGAGIWVGDLSAHGGTYRGPGDTVPPGAGGGGGNGPPTGAPTGPAGGTTGGGTPGPVVPGGTTGGTRGAGTTGLTGASEESLDLSAWTFWWEFNKDPFLNLKAAIANGSGTTGGIDFFLGTGEADQGDVTLLPTQRQIRDEIVPALLGALRTESNPDIVTGCLIALAKIGEATDENGDNAFEQVITGFLDSGSQEISETAALALGILASNRSVDLLEALVRDNSLGQKAVGSTEVDPNSRAFAAYGLGLLGNRTGDPAVRARIVSILTDVLPRAELLARQDLAVACVISIGLTPLDPGGLPAEGEGIDPAASRQQQIDFLLEFMVDQRRNFMSRAHVPAAVARLLDGLDDEACRKRVVDQLLVPVDPRKGSKFAAELRQSCTQALGLIGDADDDPLDREIRKALIAQVPELQGQSRKFGLISMARVAANPGQGAANLAANRAELTNALVAGLRRTSGEDQWAALALGLYGYLLNHRDEAPAAALAQALRERLGASRSGDDIGSTAVAVGLFGDLGARDGLVALLEEVNDPQTQGYVALGLGLLGDKRAIEPIQKVLDDAEYKPQLLQQAATALGLLGSKRTVETLVEMLDSAGSLSSQAAAASALGFIGDRSSVSPLIAMLQDDSLTETARGFAAVALGIVADKEELPWNSKIASDLNYRASTPTLNSMSGRGVLNIL</sequence>
<proteinExistence type="predicted"/>
<dbReference type="KEGG" id="pbap:Pla133_26400"/>
<accession>A0A518BKQ9</accession>
<protein>
    <submittedName>
        <fullName evidence="2">PBS lyase HEAT-like repeat protein</fullName>
    </submittedName>
</protein>
<keyword evidence="2" id="KW-0456">Lyase</keyword>
<gene>
    <name evidence="2" type="ORF">Pla133_26400</name>
</gene>
<evidence type="ECO:0000256" key="1">
    <source>
        <dbReference type="SAM" id="MobiDB-lite"/>
    </source>
</evidence>
<reference evidence="2 3" key="1">
    <citation type="submission" date="2019-02" db="EMBL/GenBank/DDBJ databases">
        <title>Deep-cultivation of Planctomycetes and their phenomic and genomic characterization uncovers novel biology.</title>
        <authorList>
            <person name="Wiegand S."/>
            <person name="Jogler M."/>
            <person name="Boedeker C."/>
            <person name="Pinto D."/>
            <person name="Vollmers J."/>
            <person name="Rivas-Marin E."/>
            <person name="Kohn T."/>
            <person name="Peeters S.H."/>
            <person name="Heuer A."/>
            <person name="Rast P."/>
            <person name="Oberbeckmann S."/>
            <person name="Bunk B."/>
            <person name="Jeske O."/>
            <person name="Meyerdierks A."/>
            <person name="Storesund J.E."/>
            <person name="Kallscheuer N."/>
            <person name="Luecker S."/>
            <person name="Lage O.M."/>
            <person name="Pohl T."/>
            <person name="Merkel B.J."/>
            <person name="Hornburger P."/>
            <person name="Mueller R.-W."/>
            <person name="Bruemmer F."/>
            <person name="Labrenz M."/>
            <person name="Spormann A.M."/>
            <person name="Op den Camp H."/>
            <person name="Overmann J."/>
            <person name="Amann R."/>
            <person name="Jetten M.S.M."/>
            <person name="Mascher T."/>
            <person name="Medema M.H."/>
            <person name="Devos D.P."/>
            <person name="Kaster A.-K."/>
            <person name="Ovreas L."/>
            <person name="Rohde M."/>
            <person name="Galperin M.Y."/>
            <person name="Jogler C."/>
        </authorList>
    </citation>
    <scope>NUCLEOTIDE SEQUENCE [LARGE SCALE GENOMIC DNA]</scope>
    <source>
        <strain evidence="2 3">Pla133</strain>
    </source>
</reference>
<keyword evidence="3" id="KW-1185">Reference proteome</keyword>
<dbReference type="InterPro" id="IPR016024">
    <property type="entry name" value="ARM-type_fold"/>
</dbReference>
<feature type="compositionally biased region" description="Gly residues" evidence="1">
    <location>
        <begin position="55"/>
        <end position="65"/>
    </location>
</feature>
<evidence type="ECO:0000313" key="3">
    <source>
        <dbReference type="Proteomes" id="UP000316921"/>
    </source>
</evidence>
<feature type="compositionally biased region" description="Gly residues" evidence="1">
    <location>
        <begin position="72"/>
        <end position="84"/>
    </location>
</feature>
<name>A0A518BKQ9_9BACT</name>
<dbReference type="EMBL" id="CP036287">
    <property type="protein sequence ID" value="QDU67552.1"/>
    <property type="molecule type" value="Genomic_DNA"/>
</dbReference>
<feature type="region of interest" description="Disordered" evidence="1">
    <location>
        <begin position="28"/>
        <end position="87"/>
    </location>
</feature>
<organism evidence="2 3">
    <name type="scientific">Engelhardtia mirabilis</name>
    <dbReference type="NCBI Taxonomy" id="2528011"/>
    <lineage>
        <taxon>Bacteria</taxon>
        <taxon>Pseudomonadati</taxon>
        <taxon>Planctomycetota</taxon>
        <taxon>Planctomycetia</taxon>
        <taxon>Planctomycetia incertae sedis</taxon>
        <taxon>Engelhardtia</taxon>
    </lineage>
</organism>
<dbReference type="InterPro" id="IPR011989">
    <property type="entry name" value="ARM-like"/>
</dbReference>
<dbReference type="AlphaFoldDB" id="A0A518BKQ9"/>
<dbReference type="GO" id="GO:0016829">
    <property type="term" value="F:lyase activity"/>
    <property type="evidence" value="ECO:0007669"/>
    <property type="project" value="UniProtKB-KW"/>
</dbReference>
<dbReference type="GO" id="GO:0016491">
    <property type="term" value="F:oxidoreductase activity"/>
    <property type="evidence" value="ECO:0007669"/>
    <property type="project" value="TreeGrafter"/>
</dbReference>
<feature type="compositionally biased region" description="Gly residues" evidence="1">
    <location>
        <begin position="38"/>
        <end position="47"/>
    </location>
</feature>
<dbReference type="Pfam" id="PF03130">
    <property type="entry name" value="HEAT_PBS"/>
    <property type="match status" value="1"/>
</dbReference>
<dbReference type="Proteomes" id="UP000316921">
    <property type="component" value="Chromosome"/>
</dbReference>
<evidence type="ECO:0000313" key="2">
    <source>
        <dbReference type="EMBL" id="QDU67552.1"/>
    </source>
</evidence>
<dbReference type="SMART" id="SM00567">
    <property type="entry name" value="EZ_HEAT"/>
    <property type="match status" value="5"/>
</dbReference>
<dbReference type="PANTHER" id="PTHR12697:SF5">
    <property type="entry name" value="DEOXYHYPUSINE HYDROXYLASE"/>
    <property type="match status" value="1"/>
</dbReference>
<dbReference type="RefSeq" id="WP_145065824.1">
    <property type="nucleotide sequence ID" value="NZ_CP036287.1"/>
</dbReference>